<dbReference type="SUPFAM" id="SSF141571">
    <property type="entry name" value="Pentapeptide repeat-like"/>
    <property type="match status" value="1"/>
</dbReference>
<gene>
    <name evidence="1" type="ORF">HZS80_10065</name>
</gene>
<dbReference type="InterPro" id="IPR051082">
    <property type="entry name" value="Pentapeptide-BTB/POZ_domain"/>
</dbReference>
<organism evidence="1 2">
    <name type="scientific">Vreelandella glaciei</name>
    <dbReference type="NCBI Taxonomy" id="186761"/>
    <lineage>
        <taxon>Bacteria</taxon>
        <taxon>Pseudomonadati</taxon>
        <taxon>Pseudomonadota</taxon>
        <taxon>Gammaproteobacteria</taxon>
        <taxon>Oceanospirillales</taxon>
        <taxon>Halomonadaceae</taxon>
        <taxon>Vreelandella</taxon>
    </lineage>
</organism>
<comment type="caution">
    <text evidence="1">The sequence shown here is derived from an EMBL/GenBank/DDBJ whole genome shotgun (WGS) entry which is preliminary data.</text>
</comment>
<dbReference type="Proteomes" id="UP000526892">
    <property type="component" value="Unassembled WGS sequence"/>
</dbReference>
<dbReference type="AlphaFoldDB" id="A0A7Z0LT09"/>
<dbReference type="InterPro" id="IPR001646">
    <property type="entry name" value="5peptide_repeat"/>
</dbReference>
<dbReference type="Pfam" id="PF00805">
    <property type="entry name" value="Pentapeptide"/>
    <property type="match status" value="2"/>
</dbReference>
<dbReference type="Gene3D" id="2.160.20.80">
    <property type="entry name" value="E3 ubiquitin-protein ligase SopA"/>
    <property type="match status" value="1"/>
</dbReference>
<dbReference type="PANTHER" id="PTHR14136:SF17">
    <property type="entry name" value="BTB_POZ DOMAIN-CONTAINING PROTEIN KCTD9"/>
    <property type="match status" value="1"/>
</dbReference>
<keyword evidence="2" id="KW-1185">Reference proteome</keyword>
<evidence type="ECO:0000313" key="1">
    <source>
        <dbReference type="EMBL" id="NYS78054.1"/>
    </source>
</evidence>
<proteinExistence type="predicted"/>
<dbReference type="RefSeq" id="WP_179916000.1">
    <property type="nucleotide sequence ID" value="NZ_JACCDE010000013.1"/>
</dbReference>
<dbReference type="PANTHER" id="PTHR14136">
    <property type="entry name" value="BTB_POZ DOMAIN-CONTAINING PROTEIN KCTD9"/>
    <property type="match status" value="1"/>
</dbReference>
<evidence type="ECO:0000313" key="2">
    <source>
        <dbReference type="Proteomes" id="UP000526892"/>
    </source>
</evidence>
<name>A0A7Z0LT09_9GAMM</name>
<dbReference type="EMBL" id="JACCDE010000013">
    <property type="protein sequence ID" value="NYS78054.1"/>
    <property type="molecule type" value="Genomic_DNA"/>
</dbReference>
<protein>
    <submittedName>
        <fullName evidence="1">Pentapeptide repeat-containing protein</fullName>
    </submittedName>
</protein>
<reference evidence="1 2" key="1">
    <citation type="journal article" date="2003" name="Extremophiles">
        <title>Halomonas glaciei sp. nov. isolated from fast ice of Adelie Land, Antarctica.</title>
        <authorList>
            <person name="Reddy G.S."/>
            <person name="Raghavan P.U."/>
            <person name="Sarita N.B."/>
            <person name="Prakash J.S."/>
            <person name="Nagesh N."/>
            <person name="Delille D."/>
            <person name="Shivaji S."/>
        </authorList>
    </citation>
    <scope>NUCLEOTIDE SEQUENCE [LARGE SCALE GENOMIC DNA]</scope>
    <source>
        <strain evidence="1 2">DD39</strain>
    </source>
</reference>
<accession>A0A7Z0LT09</accession>
<sequence length="353" mass="39201">MPSSKVIEKLKSGAESWNEWRTTDEGRSPDLSDIDFVRDCPSEDGIYGLPEFDNYNFSRLNLNRASLRNATFVGCDFSGCHFHFSDLVDSYCLRCNFSGSGLNVSKIGSAQFISCDFSRADLSYCSAEETDFTGSTLVGANLSNMSLVKTNFTNAHIEDACVYGISAWDLNLDGCKQANIAISESSRAITVPTIELAQFVSLLVSSKNLRKVIETVTSKVVLILGRFSPERKSVLDQIKTNLDRSGYLAVLFDFEVPAGRDLTETVITIAALSKFIVADLSDPRSIPQELTSIVPHLPSVPVQPILESQDREYGMFEHFKRYPWVLPVMTYVPDDLPRLVKQVVEKCEARLAS</sequence>